<dbReference type="SUPFAM" id="SSF51621">
    <property type="entry name" value="Phosphoenolpyruvate/pyruvate domain"/>
    <property type="match status" value="1"/>
</dbReference>
<comment type="pathway">
    <text evidence="3 15">Carbohydrate biosynthesis; gluconeogenesis.</text>
</comment>
<dbReference type="PANTHER" id="PTHR43030:SF1">
    <property type="entry name" value="PHOSPHOENOLPYRUVATE SYNTHASE"/>
    <property type="match status" value="1"/>
</dbReference>
<keyword evidence="7 15" id="KW-0808">Transferase</keyword>
<dbReference type="PROSITE" id="PS00742">
    <property type="entry name" value="PEP_ENZYMES_2"/>
    <property type="match status" value="1"/>
</dbReference>
<dbReference type="Gene3D" id="3.50.30.10">
    <property type="entry name" value="Phosphohistidine domain"/>
    <property type="match status" value="1"/>
</dbReference>
<dbReference type="Proteomes" id="UP000753802">
    <property type="component" value="Unassembled WGS sequence"/>
</dbReference>
<dbReference type="InterPro" id="IPR002192">
    <property type="entry name" value="PPDK_AMP/ATP-bd"/>
</dbReference>
<evidence type="ECO:0000259" key="17">
    <source>
        <dbReference type="Pfam" id="PF01326"/>
    </source>
</evidence>
<evidence type="ECO:0000259" key="16">
    <source>
        <dbReference type="Pfam" id="PF00391"/>
    </source>
</evidence>
<dbReference type="Pfam" id="PF00391">
    <property type="entry name" value="PEP-utilizers"/>
    <property type="match status" value="1"/>
</dbReference>
<proteinExistence type="inferred from homology"/>
<evidence type="ECO:0000259" key="18">
    <source>
        <dbReference type="Pfam" id="PF02896"/>
    </source>
</evidence>
<comment type="catalytic activity">
    <reaction evidence="14 15">
        <text>pyruvate + ATP + H2O = phosphoenolpyruvate + AMP + phosphate + 2 H(+)</text>
        <dbReference type="Rhea" id="RHEA:11364"/>
        <dbReference type="ChEBI" id="CHEBI:15361"/>
        <dbReference type="ChEBI" id="CHEBI:15377"/>
        <dbReference type="ChEBI" id="CHEBI:15378"/>
        <dbReference type="ChEBI" id="CHEBI:30616"/>
        <dbReference type="ChEBI" id="CHEBI:43474"/>
        <dbReference type="ChEBI" id="CHEBI:58702"/>
        <dbReference type="ChEBI" id="CHEBI:456215"/>
        <dbReference type="EC" id="2.7.9.2"/>
    </reaction>
</comment>
<dbReference type="InterPro" id="IPR040442">
    <property type="entry name" value="Pyrv_kinase-like_dom_sf"/>
</dbReference>
<evidence type="ECO:0000256" key="15">
    <source>
        <dbReference type="PIRNR" id="PIRNR000854"/>
    </source>
</evidence>
<keyword evidence="11 15" id="KW-0067">ATP-binding</keyword>
<dbReference type="Gene3D" id="3.30.470.20">
    <property type="entry name" value="ATP-grasp fold, B domain"/>
    <property type="match status" value="1"/>
</dbReference>
<comment type="similarity">
    <text evidence="4 15">Belongs to the PEP-utilizing enzyme family.</text>
</comment>
<evidence type="ECO:0000256" key="9">
    <source>
        <dbReference type="ARBA" id="ARBA00022741"/>
    </source>
</evidence>
<dbReference type="SUPFAM" id="SSF56059">
    <property type="entry name" value="Glutathione synthetase ATP-binding domain-like"/>
    <property type="match status" value="1"/>
</dbReference>
<dbReference type="Gene3D" id="3.20.20.60">
    <property type="entry name" value="Phosphoenolpyruvate-binding domains"/>
    <property type="match status" value="1"/>
</dbReference>
<dbReference type="InterPro" id="IPR015813">
    <property type="entry name" value="Pyrv/PenolPyrv_kinase-like_dom"/>
</dbReference>
<dbReference type="NCBIfam" id="TIGR01418">
    <property type="entry name" value="PEP_synth"/>
    <property type="match status" value="1"/>
</dbReference>
<evidence type="ECO:0000256" key="6">
    <source>
        <dbReference type="ARBA" id="ARBA00021623"/>
    </source>
</evidence>
<keyword evidence="12 15" id="KW-0460">Magnesium</keyword>
<name>A0ABX0A0I8_9BACT</name>
<dbReference type="InterPro" id="IPR013815">
    <property type="entry name" value="ATP_grasp_subdomain_1"/>
</dbReference>
<dbReference type="PIRSF" id="PIRSF000854">
    <property type="entry name" value="PEP_synthase"/>
    <property type="match status" value="1"/>
</dbReference>
<gene>
    <name evidence="19" type="primary">ppsA</name>
    <name evidence="19" type="ORF">GWC95_19170</name>
</gene>
<dbReference type="InterPro" id="IPR036637">
    <property type="entry name" value="Phosphohistidine_dom_sf"/>
</dbReference>
<evidence type="ECO:0000256" key="7">
    <source>
        <dbReference type="ARBA" id="ARBA00022679"/>
    </source>
</evidence>
<keyword evidence="8 15" id="KW-0479">Metal-binding</keyword>
<feature type="domain" description="PEP-utilising enzyme mobile" evidence="16">
    <location>
        <begin position="381"/>
        <end position="452"/>
    </location>
</feature>
<comment type="function">
    <text evidence="2 15">Catalyzes the phosphorylation of pyruvate to phosphoenolpyruvate.</text>
</comment>
<evidence type="ECO:0000313" key="19">
    <source>
        <dbReference type="EMBL" id="NCI52054.1"/>
    </source>
</evidence>
<protein>
    <recommendedName>
        <fullName evidence="6 15">Phosphoenolpyruvate synthase</fullName>
        <shortName evidence="15">PEP synthase</shortName>
        <ecNumber evidence="5 15">2.7.9.2</ecNumber>
    </recommendedName>
    <alternativeName>
        <fullName evidence="13 15">Pyruvate, water dikinase</fullName>
    </alternativeName>
</protein>
<feature type="domain" description="PEP-utilising enzyme C-terminal" evidence="18">
    <location>
        <begin position="473"/>
        <end position="779"/>
    </location>
</feature>
<keyword evidence="9 15" id="KW-0547">Nucleotide-binding</keyword>
<dbReference type="EC" id="2.7.9.2" evidence="5 15"/>
<dbReference type="SUPFAM" id="SSF52009">
    <property type="entry name" value="Phosphohistidine domain"/>
    <property type="match status" value="1"/>
</dbReference>
<dbReference type="GO" id="GO:0008986">
    <property type="term" value="F:pyruvate, water dikinase activity"/>
    <property type="evidence" value="ECO:0007669"/>
    <property type="project" value="UniProtKB-EC"/>
</dbReference>
<sequence length="804" mass="87898">MPSYIKKFSEISANDVPLVGGKNASLGEMFSTLATAQICVPDGFALTTTAFRDFITFNKIGDAINAALETLDKQNFSNLREVGRQCRALMMSGELPPEIKQQAIAAYSVLCSGKDDSVAVRSSATAEDLATASFAGQHESFLNVHGVNGLLLAIHKCFASLYTDRAIKYREDNGFRHKDVTLSVGVQKMVRSDNGVSGVGFTLEPESGFRNIVHISGVWGLGENMVQGTVTPDEFYVFKPSLEKGCNAVIQHKLGAKELTMRYALGSPDCTTINIETDEEQRAKFVLSDAEITRLAKWFVAIEKHYEKPMDIEWAKDGTTGELFILQARPETVHSQRNTTMIKEYSITAKGKCIASGNAIGSGVVTGIARLLDSPKDADELKEGEILVTSMTSPDWDPVLKKSAAIITDKGGRTSHASIVARELGIPAVVGCGHASYAIKTGDLLTVSCCEGKTGFVYEGKAGIEERVIDCSATETTKVKPMLITGDPDTAFMHSFYPVSGVGLLRMEFMITHAIRIHPMALVRFHEIQDTAVRATIEKATSGYADKKQFFIDKLSEGIATVAAAFYPREVIVRMSDFKTNEYAGLIGGQAFEPSEENPMLGFRGASRYYHEMYREGFDMECSAIARVRKEMGLTNVKLMIPFCRTVEEGKKVIGVLRANGLDRNEDPSLEIYLMTEIPSNILLAEEFARDFDGFSIGSNDLTQLVLGVDRDSSIVSTLFDEQNKAVTQLIALVIDKAKKAGRKIGICGQAPGDLDDYVQFLVAHGINTISFTPDALFRGISRIYKAEKAKSLMQMVVADEPVK</sequence>
<evidence type="ECO:0000256" key="14">
    <source>
        <dbReference type="ARBA" id="ARBA00047700"/>
    </source>
</evidence>
<feature type="domain" description="Pyruvate phosphate dikinase AMP/ATP-binding" evidence="17">
    <location>
        <begin position="17"/>
        <end position="343"/>
    </location>
</feature>
<dbReference type="NCBIfam" id="NF005057">
    <property type="entry name" value="PRK06464.1"/>
    <property type="match status" value="1"/>
</dbReference>
<evidence type="ECO:0000256" key="13">
    <source>
        <dbReference type="ARBA" id="ARBA00033470"/>
    </source>
</evidence>
<dbReference type="Gene3D" id="3.30.1490.20">
    <property type="entry name" value="ATP-grasp fold, A domain"/>
    <property type="match status" value="1"/>
</dbReference>
<dbReference type="Pfam" id="PF02896">
    <property type="entry name" value="PEP-utilizers_C"/>
    <property type="match status" value="1"/>
</dbReference>
<evidence type="ECO:0000256" key="10">
    <source>
        <dbReference type="ARBA" id="ARBA00022777"/>
    </source>
</evidence>
<accession>A0ABX0A0I8</accession>
<reference evidence="19 20" key="1">
    <citation type="submission" date="2020-01" db="EMBL/GenBank/DDBJ databases">
        <title>Genome analysis.</title>
        <authorList>
            <person name="Wu S."/>
            <person name="Wang G."/>
        </authorList>
    </citation>
    <scope>NUCLEOTIDE SEQUENCE [LARGE SCALE GENOMIC DNA]</scope>
    <source>
        <strain evidence="19 20">SYL130</strain>
    </source>
</reference>
<dbReference type="PANTHER" id="PTHR43030">
    <property type="entry name" value="PHOSPHOENOLPYRUVATE SYNTHASE"/>
    <property type="match status" value="1"/>
</dbReference>
<comment type="cofactor">
    <cofactor evidence="1 15">
        <name>Mg(2+)</name>
        <dbReference type="ChEBI" id="CHEBI:18420"/>
    </cofactor>
</comment>
<evidence type="ECO:0000256" key="2">
    <source>
        <dbReference type="ARBA" id="ARBA00002988"/>
    </source>
</evidence>
<dbReference type="Pfam" id="PF01326">
    <property type="entry name" value="PPDK_N"/>
    <property type="match status" value="1"/>
</dbReference>
<evidence type="ECO:0000256" key="5">
    <source>
        <dbReference type="ARBA" id="ARBA00011996"/>
    </source>
</evidence>
<dbReference type="InterPro" id="IPR000121">
    <property type="entry name" value="PEP_util_C"/>
</dbReference>
<evidence type="ECO:0000256" key="8">
    <source>
        <dbReference type="ARBA" id="ARBA00022723"/>
    </source>
</evidence>
<evidence type="ECO:0000313" key="20">
    <source>
        <dbReference type="Proteomes" id="UP000753802"/>
    </source>
</evidence>
<organism evidence="19 20">
    <name type="scientific">Sediminibacterium roseum</name>
    <dbReference type="NCBI Taxonomy" id="1978412"/>
    <lineage>
        <taxon>Bacteria</taxon>
        <taxon>Pseudomonadati</taxon>
        <taxon>Bacteroidota</taxon>
        <taxon>Chitinophagia</taxon>
        <taxon>Chitinophagales</taxon>
        <taxon>Chitinophagaceae</taxon>
        <taxon>Sediminibacterium</taxon>
    </lineage>
</organism>
<dbReference type="RefSeq" id="WP_161820312.1">
    <property type="nucleotide sequence ID" value="NZ_JAACJS010000015.1"/>
</dbReference>
<keyword evidence="20" id="KW-1185">Reference proteome</keyword>
<comment type="caution">
    <text evidence="19">The sequence shown here is derived from an EMBL/GenBank/DDBJ whole genome shotgun (WGS) entry which is preliminary data.</text>
</comment>
<evidence type="ECO:0000256" key="1">
    <source>
        <dbReference type="ARBA" id="ARBA00001946"/>
    </source>
</evidence>
<dbReference type="InterPro" id="IPR023151">
    <property type="entry name" value="PEP_util_CS"/>
</dbReference>
<evidence type="ECO:0000256" key="11">
    <source>
        <dbReference type="ARBA" id="ARBA00022840"/>
    </source>
</evidence>
<evidence type="ECO:0000256" key="12">
    <source>
        <dbReference type="ARBA" id="ARBA00022842"/>
    </source>
</evidence>
<dbReference type="InterPro" id="IPR006319">
    <property type="entry name" value="PEP_synth"/>
</dbReference>
<keyword evidence="10 15" id="KW-0418">Kinase</keyword>
<dbReference type="InterPro" id="IPR008279">
    <property type="entry name" value="PEP-util_enz_mobile_dom"/>
</dbReference>
<evidence type="ECO:0000256" key="4">
    <source>
        <dbReference type="ARBA" id="ARBA00007837"/>
    </source>
</evidence>
<dbReference type="InterPro" id="IPR018274">
    <property type="entry name" value="PEP_util_AS"/>
</dbReference>
<evidence type="ECO:0000256" key="3">
    <source>
        <dbReference type="ARBA" id="ARBA00004742"/>
    </source>
</evidence>
<dbReference type="EMBL" id="JAACJS010000015">
    <property type="protein sequence ID" value="NCI52054.1"/>
    <property type="molecule type" value="Genomic_DNA"/>
</dbReference>
<dbReference type="PROSITE" id="PS00370">
    <property type="entry name" value="PEP_ENZYMES_PHOS_SITE"/>
    <property type="match status" value="1"/>
</dbReference>